<comment type="caution">
    <text evidence="3">The sequence shown here is derived from an EMBL/GenBank/DDBJ whole genome shotgun (WGS) entry which is preliminary data.</text>
</comment>
<dbReference type="InterPro" id="IPR009057">
    <property type="entry name" value="Homeodomain-like_sf"/>
</dbReference>
<dbReference type="SUPFAM" id="SSF46689">
    <property type="entry name" value="Homeodomain-like"/>
    <property type="match status" value="1"/>
</dbReference>
<dbReference type="InterPro" id="IPR000281">
    <property type="entry name" value="HTH_RpiR"/>
</dbReference>
<dbReference type="PANTHER" id="PTHR30514:SF1">
    <property type="entry name" value="HTH-TYPE TRANSCRIPTIONAL REGULATOR HEXR-RELATED"/>
    <property type="match status" value="1"/>
</dbReference>
<organism evidence="3 4">
    <name type="scientific">Actinomyces ruminis</name>
    <dbReference type="NCBI Taxonomy" id="1937003"/>
    <lineage>
        <taxon>Bacteria</taxon>
        <taxon>Bacillati</taxon>
        <taxon>Actinomycetota</taxon>
        <taxon>Actinomycetes</taxon>
        <taxon>Actinomycetales</taxon>
        <taxon>Actinomycetaceae</taxon>
        <taxon>Actinomyces</taxon>
    </lineage>
</organism>
<keyword evidence="4" id="KW-1185">Reference proteome</keyword>
<evidence type="ECO:0000313" key="4">
    <source>
        <dbReference type="Proteomes" id="UP000194577"/>
    </source>
</evidence>
<dbReference type="Proteomes" id="UP000194577">
    <property type="component" value="Unassembled WGS sequence"/>
</dbReference>
<accession>A0ABX4MCL5</accession>
<dbReference type="Pfam" id="PF01418">
    <property type="entry name" value="HTH_6"/>
    <property type="match status" value="1"/>
</dbReference>
<dbReference type="InterPro" id="IPR046348">
    <property type="entry name" value="SIS_dom_sf"/>
</dbReference>
<sequence>MRRHGHGCGPAADGPDRPGHSRDHHLPPGAPRLSRQGGSGRPARRCGLDTICLAAGPHNGGVLTIDRPEYGDHFSLKHFSLLNALLGAFNAAEVGSPGYVLSKYLLEHFDELPRLNVYEVAEECAISRSSIRRFCQAIGFETFTGVKAAAYEWQLHWRYFVDYANEPGFDAYLSARIIRMLSDIRDVAASRRVHEFVEELHRAREVVCLASDFSSMSVREFQQAMLYGGKLVHILTEGSGDPAVLDGVTSEDLIVVVSVTGNYARAAFKQMRTLRALRVVLTTNRSAGLDRLFDRVIYLSQEDLEGRRSVYSKYGVSVFFDLVYSQYTRRYLASEAVRRSLEPGWHPDDGVLD</sequence>
<evidence type="ECO:0000259" key="2">
    <source>
        <dbReference type="PROSITE" id="PS51071"/>
    </source>
</evidence>
<dbReference type="Gene3D" id="3.40.50.10490">
    <property type="entry name" value="Glucose-6-phosphate isomerase like protein, domain 1"/>
    <property type="match status" value="1"/>
</dbReference>
<dbReference type="Gene3D" id="1.10.10.10">
    <property type="entry name" value="Winged helix-like DNA-binding domain superfamily/Winged helix DNA-binding domain"/>
    <property type="match status" value="1"/>
</dbReference>
<feature type="compositionally biased region" description="Basic and acidic residues" evidence="1">
    <location>
        <begin position="14"/>
        <end position="26"/>
    </location>
</feature>
<evidence type="ECO:0000256" key="1">
    <source>
        <dbReference type="SAM" id="MobiDB-lite"/>
    </source>
</evidence>
<dbReference type="PANTHER" id="PTHR30514">
    <property type="entry name" value="GLUCOKINASE"/>
    <property type="match status" value="1"/>
</dbReference>
<feature type="domain" description="HTH rpiR-type" evidence="2">
    <location>
        <begin position="81"/>
        <end position="157"/>
    </location>
</feature>
<feature type="region of interest" description="Disordered" evidence="1">
    <location>
        <begin position="1"/>
        <end position="42"/>
    </location>
</feature>
<dbReference type="SUPFAM" id="SSF53697">
    <property type="entry name" value="SIS domain"/>
    <property type="match status" value="1"/>
</dbReference>
<name>A0ABX4MCL5_9ACTO</name>
<dbReference type="InterPro" id="IPR036388">
    <property type="entry name" value="WH-like_DNA-bd_sf"/>
</dbReference>
<dbReference type="PROSITE" id="PS51071">
    <property type="entry name" value="HTH_RPIR"/>
    <property type="match status" value="1"/>
</dbReference>
<reference evidence="3 4" key="1">
    <citation type="submission" date="2017-10" db="EMBL/GenBank/DDBJ databases">
        <title>Draft genome sequence of cellulolytic Actinomyces sp CtC72 isolated from cattle rumen fluid.</title>
        <authorList>
            <person name="Joshi A.J."/>
            <person name="Vasudevan G."/>
            <person name="Lanjekar V.B."/>
            <person name="Hivarkar S."/>
            <person name="Engineer A."/>
            <person name="Pore S.D."/>
            <person name="Dhakephalkar P.K."/>
            <person name="Dagar S."/>
        </authorList>
    </citation>
    <scope>NUCLEOTIDE SEQUENCE [LARGE SCALE GENOMIC DNA]</scope>
    <source>
        <strain evidence="4">CtC72</strain>
    </source>
</reference>
<proteinExistence type="predicted"/>
<dbReference type="EMBL" id="MTPX02000039">
    <property type="protein sequence ID" value="PHP52878.1"/>
    <property type="molecule type" value="Genomic_DNA"/>
</dbReference>
<evidence type="ECO:0000313" key="3">
    <source>
        <dbReference type="EMBL" id="PHP52878.1"/>
    </source>
</evidence>
<dbReference type="InterPro" id="IPR047640">
    <property type="entry name" value="RpiR-like"/>
</dbReference>
<protein>
    <submittedName>
        <fullName evidence="3">MurR/RpiR family transcriptional regulator</fullName>
    </submittedName>
</protein>
<gene>
    <name evidence="3" type="ORF">BW737_006305</name>
</gene>